<dbReference type="Pfam" id="PF08282">
    <property type="entry name" value="Hydrolase_3"/>
    <property type="match status" value="1"/>
</dbReference>
<name>A0A644ZAD3_9ZZZZ</name>
<dbReference type="GO" id="GO:0000287">
    <property type="term" value="F:magnesium ion binding"/>
    <property type="evidence" value="ECO:0007669"/>
    <property type="project" value="TreeGrafter"/>
</dbReference>
<dbReference type="InterPro" id="IPR000150">
    <property type="entry name" value="Cof"/>
</dbReference>
<dbReference type="CDD" id="cd07516">
    <property type="entry name" value="HAD_Pase"/>
    <property type="match status" value="1"/>
</dbReference>
<dbReference type="PROSITE" id="PS01229">
    <property type="entry name" value="COF_2"/>
    <property type="match status" value="1"/>
</dbReference>
<dbReference type="SFLD" id="SFLDG01144">
    <property type="entry name" value="C2.B.4:_PGP_Like"/>
    <property type="match status" value="1"/>
</dbReference>
<dbReference type="NCBIfam" id="TIGR00099">
    <property type="entry name" value="Cof-subfamily"/>
    <property type="match status" value="1"/>
</dbReference>
<dbReference type="EC" id="3.1.3.-" evidence="1"/>
<evidence type="ECO:0000313" key="1">
    <source>
        <dbReference type="EMBL" id="MPM37865.1"/>
    </source>
</evidence>
<dbReference type="InterPro" id="IPR006379">
    <property type="entry name" value="HAD-SF_hydro_IIB"/>
</dbReference>
<dbReference type="GO" id="GO:0005829">
    <property type="term" value="C:cytosol"/>
    <property type="evidence" value="ECO:0007669"/>
    <property type="project" value="TreeGrafter"/>
</dbReference>
<dbReference type="EMBL" id="VSSQ01008093">
    <property type="protein sequence ID" value="MPM37865.1"/>
    <property type="molecule type" value="Genomic_DNA"/>
</dbReference>
<dbReference type="NCBIfam" id="TIGR01484">
    <property type="entry name" value="HAD-SF-IIB"/>
    <property type="match status" value="1"/>
</dbReference>
<accession>A0A644ZAD3</accession>
<dbReference type="SFLD" id="SFLDS00003">
    <property type="entry name" value="Haloacid_Dehalogenase"/>
    <property type="match status" value="1"/>
</dbReference>
<dbReference type="InterPro" id="IPR023214">
    <property type="entry name" value="HAD_sf"/>
</dbReference>
<dbReference type="Gene3D" id="3.40.50.1000">
    <property type="entry name" value="HAD superfamily/HAD-like"/>
    <property type="match status" value="1"/>
</dbReference>
<protein>
    <submittedName>
        <fullName evidence="1">Phosphatase YwpJ</fullName>
        <ecNumber evidence="1">3.1.3.-</ecNumber>
    </submittedName>
</protein>
<dbReference type="SUPFAM" id="SSF56784">
    <property type="entry name" value="HAD-like"/>
    <property type="match status" value="1"/>
</dbReference>
<organism evidence="1">
    <name type="scientific">bioreactor metagenome</name>
    <dbReference type="NCBI Taxonomy" id="1076179"/>
    <lineage>
        <taxon>unclassified sequences</taxon>
        <taxon>metagenomes</taxon>
        <taxon>ecological metagenomes</taxon>
    </lineage>
</organism>
<dbReference type="GO" id="GO:0016791">
    <property type="term" value="F:phosphatase activity"/>
    <property type="evidence" value="ECO:0007669"/>
    <property type="project" value="TreeGrafter"/>
</dbReference>
<gene>
    <name evidence="1" type="primary">ywpJ_2</name>
    <name evidence="1" type="ORF">SDC9_84484</name>
</gene>
<comment type="caution">
    <text evidence="1">The sequence shown here is derived from an EMBL/GenBank/DDBJ whole genome shotgun (WGS) entry which is preliminary data.</text>
</comment>
<dbReference type="PROSITE" id="PS01228">
    <property type="entry name" value="COF_1"/>
    <property type="match status" value="1"/>
</dbReference>
<reference evidence="1" key="1">
    <citation type="submission" date="2019-08" db="EMBL/GenBank/DDBJ databases">
        <authorList>
            <person name="Kucharzyk K."/>
            <person name="Murdoch R.W."/>
            <person name="Higgins S."/>
            <person name="Loffler F."/>
        </authorList>
    </citation>
    <scope>NUCLEOTIDE SEQUENCE</scope>
</reference>
<dbReference type="Gene3D" id="3.30.1240.10">
    <property type="match status" value="1"/>
</dbReference>
<keyword evidence="1" id="KW-0378">Hydrolase</keyword>
<proteinExistence type="predicted"/>
<dbReference type="PANTHER" id="PTHR10000:SF8">
    <property type="entry name" value="HAD SUPERFAMILY HYDROLASE-LIKE, TYPE 3"/>
    <property type="match status" value="1"/>
</dbReference>
<sequence>MSYKLVCVDMDGTLLNTNKNISKRNLQAIEKAHELGVNIAICTGRIFTSANYYGELIGVKAPIIASNGAYIREPESNEAIYKSVLGLDNCCKILSVLKKYSIVPHFFTSDSIFTEELKYFSAYYNEENKNREEKHQISIEITKKWGEIFKRYETEIIKVVAADDDKEKILAAKLEFKELNSFEVVSSHSNNFEVMSKNTSKGRAVKILSDFYNISPEEVICIGDNENDISMIEFAGLGVAMGNGEESVKTIADYITDTNDEDGVGKVIEKFIIKNNEW</sequence>
<dbReference type="SFLD" id="SFLDG01140">
    <property type="entry name" value="C2.B:_Phosphomannomutase_and_P"/>
    <property type="match status" value="1"/>
</dbReference>
<dbReference type="AlphaFoldDB" id="A0A644ZAD3"/>
<dbReference type="PANTHER" id="PTHR10000">
    <property type="entry name" value="PHOSPHOSERINE PHOSPHATASE"/>
    <property type="match status" value="1"/>
</dbReference>
<dbReference type="InterPro" id="IPR036412">
    <property type="entry name" value="HAD-like_sf"/>
</dbReference>